<keyword evidence="5 6" id="KW-0472">Membrane</keyword>
<comment type="caution">
    <text evidence="8">The sequence shown here is derived from an EMBL/GenBank/DDBJ whole genome shotgun (WGS) entry which is preliminary data.</text>
</comment>
<dbReference type="Pfam" id="PF06146">
    <property type="entry name" value="PsiE"/>
    <property type="match status" value="1"/>
</dbReference>
<dbReference type="Proteomes" id="UP000768163">
    <property type="component" value="Unassembled WGS sequence"/>
</dbReference>
<dbReference type="GO" id="GO:0005886">
    <property type="term" value="C:plasma membrane"/>
    <property type="evidence" value="ECO:0007669"/>
    <property type="project" value="UniProtKB-SubCell"/>
</dbReference>
<name>A0A8J7YT73_9ARCH</name>
<keyword evidence="4 6" id="KW-1133">Transmembrane helix</keyword>
<dbReference type="SUPFAM" id="SSF55021">
    <property type="entry name" value="ACT-like"/>
    <property type="match status" value="1"/>
</dbReference>
<evidence type="ECO:0000256" key="2">
    <source>
        <dbReference type="ARBA" id="ARBA00022475"/>
    </source>
</evidence>
<feature type="domain" description="ACT" evidence="7">
    <location>
        <begin position="143"/>
        <end position="216"/>
    </location>
</feature>
<organism evidence="8 10">
    <name type="scientific">Candidatus Altarchaeum hamiconexum</name>
    <dbReference type="NCBI Taxonomy" id="1803513"/>
    <lineage>
        <taxon>Archaea</taxon>
        <taxon>Candidatus Altarchaeota</taxon>
        <taxon>Candidatus Altiarchaeia</taxon>
        <taxon>Candidatus Altarchaeales</taxon>
        <taxon>Candidatus Altarchaeaceae</taxon>
        <taxon>Candidatus Altarchaeum</taxon>
    </lineage>
</organism>
<feature type="transmembrane region" description="Helical" evidence="6">
    <location>
        <begin position="81"/>
        <end position="101"/>
    </location>
</feature>
<keyword evidence="3 6" id="KW-0812">Transmembrane</keyword>
<gene>
    <name evidence="9" type="ORF">GW779_06885</name>
    <name evidence="8" type="ORF">GW910_06550</name>
</gene>
<keyword evidence="2" id="KW-1003">Cell membrane</keyword>
<evidence type="ECO:0000256" key="5">
    <source>
        <dbReference type="ARBA" id="ARBA00023136"/>
    </source>
</evidence>
<dbReference type="Proteomes" id="UP000738826">
    <property type="component" value="Unassembled WGS sequence"/>
</dbReference>
<evidence type="ECO:0000256" key="3">
    <source>
        <dbReference type="ARBA" id="ARBA00022692"/>
    </source>
</evidence>
<evidence type="ECO:0000256" key="6">
    <source>
        <dbReference type="SAM" id="Phobius"/>
    </source>
</evidence>
<evidence type="ECO:0000256" key="4">
    <source>
        <dbReference type="ARBA" id="ARBA00022989"/>
    </source>
</evidence>
<feature type="transmembrane region" description="Helical" evidence="6">
    <location>
        <begin position="52"/>
        <end position="69"/>
    </location>
</feature>
<evidence type="ECO:0000259" key="7">
    <source>
        <dbReference type="PROSITE" id="PS51671"/>
    </source>
</evidence>
<dbReference type="InterPro" id="IPR002912">
    <property type="entry name" value="ACT_dom"/>
</dbReference>
<comment type="subcellular location">
    <subcellularLocation>
        <location evidence="1">Cell membrane</location>
        <topology evidence="1">Multi-pass membrane protein</topology>
    </subcellularLocation>
</comment>
<dbReference type="EMBL" id="JAACQH010000186">
    <property type="protein sequence ID" value="NCS92103.1"/>
    <property type="molecule type" value="Genomic_DNA"/>
</dbReference>
<dbReference type="InterPro" id="IPR020948">
    <property type="entry name" value="P_starv_induced_PsiE-like"/>
</dbReference>
<dbReference type="PROSITE" id="PS51671">
    <property type="entry name" value="ACT"/>
    <property type="match status" value="1"/>
</dbReference>
<evidence type="ECO:0000313" key="8">
    <source>
        <dbReference type="EMBL" id="NCN65696.1"/>
    </source>
</evidence>
<evidence type="ECO:0000313" key="10">
    <source>
        <dbReference type="Proteomes" id="UP000768163"/>
    </source>
</evidence>
<protein>
    <recommendedName>
        <fullName evidence="7">ACT domain-containing protein</fullName>
    </recommendedName>
</protein>
<evidence type="ECO:0000256" key="1">
    <source>
        <dbReference type="ARBA" id="ARBA00004651"/>
    </source>
</evidence>
<dbReference type="InterPro" id="IPR045865">
    <property type="entry name" value="ACT-like_dom_sf"/>
</dbReference>
<dbReference type="EMBL" id="JAACVF010000203">
    <property type="protein sequence ID" value="NCN65696.1"/>
    <property type="molecule type" value="Genomic_DNA"/>
</dbReference>
<dbReference type="AlphaFoldDB" id="A0A8J7YT73"/>
<feature type="transmembrane region" description="Helical" evidence="6">
    <location>
        <begin position="113"/>
        <end position="136"/>
    </location>
</feature>
<proteinExistence type="predicted"/>
<evidence type="ECO:0000313" key="9">
    <source>
        <dbReference type="EMBL" id="NCS92103.1"/>
    </source>
</evidence>
<feature type="transmembrane region" description="Helical" evidence="6">
    <location>
        <begin position="20"/>
        <end position="46"/>
    </location>
</feature>
<reference evidence="8" key="1">
    <citation type="submission" date="2019-11" db="EMBL/GenBank/DDBJ databases">
        <title>Lipid analysis of CO2-rich subsurface aquifers suggests an autotrophy-based deep biosphere with lysolipids enriched in CPR bacteria.</title>
        <authorList>
            <person name="Probst A.J."/>
            <person name="Elling F.J."/>
            <person name="Castelle C.J."/>
            <person name="Zhu Q."/>
            <person name="Elvert M."/>
            <person name="Birarda G."/>
            <person name="Holman H.-Y."/>
            <person name="Lane K.R."/>
            <person name="Ladd B."/>
            <person name="Ryan M.C."/>
            <person name="Woyke T."/>
            <person name="Hinrichs K.-U."/>
            <person name="Banfield J.F."/>
        </authorList>
    </citation>
    <scope>NUCLEOTIDE SEQUENCE</scope>
    <source>
        <strain evidence="8">CG_2015-01_33_1645</strain>
        <strain evidence="9">CG_2015-04_33_537</strain>
    </source>
</reference>
<sequence length="216" mass="24304">MKKFPFPLNNLKITSAILDYIFIILLAIVVCVGFYEFINVLFIQITSGRADFMPLLGSLFIVLIGLELLKISLTAEKGSLNFYLIAVLDIVLIALARKIILLSPKEMIDIYEYFAIGFIMLIILIVIKYIPAPFVLTVKKPMHLHMVIKDEVGTLNKITDVLKNLNVNITKTEVSPIGDGKSSLNATLDLKKSKLNEYEIEEKLCDLDVVIKAMVR</sequence>
<accession>A0A8J7YT73</accession>